<feature type="region of interest" description="Disordered" evidence="1">
    <location>
        <begin position="113"/>
        <end position="141"/>
    </location>
</feature>
<reference evidence="2" key="1">
    <citation type="journal article" date="2019" name="Sci. Rep.">
        <title>Draft genome of Tanacetum cinerariifolium, the natural source of mosquito coil.</title>
        <authorList>
            <person name="Yamashiro T."/>
            <person name="Shiraishi A."/>
            <person name="Satake H."/>
            <person name="Nakayama K."/>
        </authorList>
    </citation>
    <scope>NUCLEOTIDE SEQUENCE</scope>
</reference>
<name>A0A6L2KVG4_TANCI</name>
<protein>
    <submittedName>
        <fullName evidence="2">Pentatricopeptide repeat-containing protein</fullName>
    </submittedName>
</protein>
<evidence type="ECO:0000256" key="1">
    <source>
        <dbReference type="SAM" id="MobiDB-lite"/>
    </source>
</evidence>
<organism evidence="2">
    <name type="scientific">Tanacetum cinerariifolium</name>
    <name type="common">Dalmatian daisy</name>
    <name type="synonym">Chrysanthemum cinerariifolium</name>
    <dbReference type="NCBI Taxonomy" id="118510"/>
    <lineage>
        <taxon>Eukaryota</taxon>
        <taxon>Viridiplantae</taxon>
        <taxon>Streptophyta</taxon>
        <taxon>Embryophyta</taxon>
        <taxon>Tracheophyta</taxon>
        <taxon>Spermatophyta</taxon>
        <taxon>Magnoliopsida</taxon>
        <taxon>eudicotyledons</taxon>
        <taxon>Gunneridae</taxon>
        <taxon>Pentapetalae</taxon>
        <taxon>asterids</taxon>
        <taxon>campanulids</taxon>
        <taxon>Asterales</taxon>
        <taxon>Asteraceae</taxon>
        <taxon>Asteroideae</taxon>
        <taxon>Anthemideae</taxon>
        <taxon>Anthemidinae</taxon>
        <taxon>Tanacetum</taxon>
    </lineage>
</organism>
<gene>
    <name evidence="2" type="ORF">Tci_023973</name>
</gene>
<sequence length="163" mass="18975">MAKVKENILNVVIQIISLESVQNYQETTIKEPSLEDHGMIATKMKKKEQRTKNVSWPKHLMRIESARATPKAHLPYDMFLTRLFRHVMKHYPHLDNGIYDVIERVMRPLALRQARRPRSGRGKARYSISSTSAHHNRGSSSHQEMMMRMMVLLVLVPHLPLVT</sequence>
<feature type="compositionally biased region" description="Basic residues" evidence="1">
    <location>
        <begin position="113"/>
        <end position="124"/>
    </location>
</feature>
<comment type="caution">
    <text evidence="2">The sequence shown here is derived from an EMBL/GenBank/DDBJ whole genome shotgun (WGS) entry which is preliminary data.</text>
</comment>
<accession>A0A6L2KVG4</accession>
<dbReference type="EMBL" id="BKCJ010002951">
    <property type="protein sequence ID" value="GEU51995.1"/>
    <property type="molecule type" value="Genomic_DNA"/>
</dbReference>
<evidence type="ECO:0000313" key="2">
    <source>
        <dbReference type="EMBL" id="GEU51995.1"/>
    </source>
</evidence>
<dbReference type="AlphaFoldDB" id="A0A6L2KVG4"/>
<proteinExistence type="predicted"/>
<feature type="compositionally biased region" description="Polar residues" evidence="1">
    <location>
        <begin position="127"/>
        <end position="141"/>
    </location>
</feature>